<evidence type="ECO:0000256" key="9">
    <source>
        <dbReference type="ARBA" id="ARBA00022801"/>
    </source>
</evidence>
<dbReference type="GO" id="GO:0046872">
    <property type="term" value="F:metal ion binding"/>
    <property type="evidence" value="ECO:0007669"/>
    <property type="project" value="UniProtKB-KW"/>
</dbReference>
<sequence length="255" mass="27559">MSQANVPSSSSLPPGMQLRLAAVRALCFDLDGTLLDTIPDLAAAANGMLVDLGLAPRPVDEVGTYVGKGADRLILRMLEAAGQPTEEGSDAFAQARKRFHAHYRHCNGKEARLYPGVASGLKRMADIGLPMACVTNKPQEYIQPLLLHFHLRQYFDFFIGGDTLPTKKPDPGPLLEAAHRWYLAPGQVLMVGDSLNDAQAARAARMPVVMLPYGYNEGRPLDSVDADATVEDLDQLATWLELSRGLTPTAPSAKP</sequence>
<dbReference type="GO" id="GO:0019253">
    <property type="term" value="P:reductive pentose-phosphate cycle"/>
    <property type="evidence" value="ECO:0007669"/>
    <property type="project" value="UniProtKB-KW"/>
</dbReference>
<dbReference type="NCBIfam" id="NF009695">
    <property type="entry name" value="PRK13222.1-2"/>
    <property type="match status" value="1"/>
</dbReference>
<dbReference type="HAMAP" id="MF_00495">
    <property type="entry name" value="GPH_hydrolase_bact"/>
    <property type="match status" value="1"/>
</dbReference>
<dbReference type="InterPro" id="IPR006439">
    <property type="entry name" value="HAD-SF_hydro_IA"/>
</dbReference>
<evidence type="ECO:0000256" key="13">
    <source>
        <dbReference type="HAMAP-Rule" id="MF_00495"/>
    </source>
</evidence>
<dbReference type="PANTHER" id="PTHR43434:SF1">
    <property type="entry name" value="PHOSPHOGLYCOLATE PHOSPHATASE"/>
    <property type="match status" value="1"/>
</dbReference>
<dbReference type="PRINTS" id="PR00413">
    <property type="entry name" value="HADHALOGNASE"/>
</dbReference>
<dbReference type="UniPathway" id="UPA00865">
    <property type="reaction ID" value="UER00834"/>
</dbReference>
<dbReference type="InterPro" id="IPR023198">
    <property type="entry name" value="PGP-like_dom2"/>
</dbReference>
<keyword evidence="7" id="KW-0113">Calvin cycle</keyword>
<feature type="binding site" evidence="13">
    <location>
        <position position="193"/>
    </location>
    <ligand>
        <name>Mg(2+)</name>
        <dbReference type="ChEBI" id="CHEBI:18420"/>
    </ligand>
</feature>
<protein>
    <recommendedName>
        <fullName evidence="6 13">Phosphoglycolate phosphatase</fullName>
        <shortName evidence="13">PGP</shortName>
        <shortName evidence="13">PGPase</shortName>
        <ecNumber evidence="6 13">3.1.3.18</ecNumber>
    </recommendedName>
</protein>
<name>E7S0T9_9BURK</name>
<dbReference type="STRING" id="887898.HMPREF0551_2650"/>
<dbReference type="Gene3D" id="1.10.150.240">
    <property type="entry name" value="Putative phosphatase, domain 2"/>
    <property type="match status" value="1"/>
</dbReference>
<dbReference type="RefSeq" id="WP_005675145.1">
    <property type="nucleotide sequence ID" value="NZ_CP146288.1"/>
</dbReference>
<comment type="subunit">
    <text evidence="5">Homotrimer.</text>
</comment>
<dbReference type="SFLD" id="SFLDS00003">
    <property type="entry name" value="Haloacid_Dehalogenase"/>
    <property type="match status" value="1"/>
</dbReference>
<dbReference type="Gene3D" id="3.40.50.1000">
    <property type="entry name" value="HAD superfamily/HAD-like"/>
    <property type="match status" value="1"/>
</dbReference>
<dbReference type="GO" id="GO:0008967">
    <property type="term" value="F:phosphoglycolate phosphatase activity"/>
    <property type="evidence" value="ECO:0007669"/>
    <property type="project" value="UniProtKB-UniRule"/>
</dbReference>
<comment type="similarity">
    <text evidence="4 13">Belongs to the HAD-like hydrolase superfamily. CbbY/CbbZ/Gph/YieH family.</text>
</comment>
<dbReference type="AlphaFoldDB" id="E7S0T9"/>
<keyword evidence="10 13" id="KW-0460">Magnesium</keyword>
<dbReference type="Proteomes" id="UP000011021">
    <property type="component" value="Unassembled WGS sequence"/>
</dbReference>
<feature type="binding site" evidence="13">
    <location>
        <position position="29"/>
    </location>
    <ligand>
        <name>Mg(2+)</name>
        <dbReference type="ChEBI" id="CHEBI:18420"/>
    </ligand>
</feature>
<dbReference type="Pfam" id="PF00702">
    <property type="entry name" value="Hydrolase"/>
    <property type="match status" value="1"/>
</dbReference>
<dbReference type="InterPro" id="IPR036412">
    <property type="entry name" value="HAD-like_sf"/>
</dbReference>
<evidence type="ECO:0000256" key="7">
    <source>
        <dbReference type="ARBA" id="ARBA00022567"/>
    </source>
</evidence>
<dbReference type="CDD" id="cd16417">
    <property type="entry name" value="HAD_PGPase"/>
    <property type="match status" value="1"/>
</dbReference>
<accession>E7S0T9</accession>
<dbReference type="SFLD" id="SFLDG01135">
    <property type="entry name" value="C1.5.6:_HAD__Beta-PGM__Phospha"/>
    <property type="match status" value="1"/>
</dbReference>
<evidence type="ECO:0000256" key="2">
    <source>
        <dbReference type="ARBA" id="ARBA00001946"/>
    </source>
</evidence>
<evidence type="ECO:0000256" key="11">
    <source>
        <dbReference type="ARBA" id="ARBA00023277"/>
    </source>
</evidence>
<comment type="cofactor">
    <cofactor evidence="2 13">
        <name>Mg(2+)</name>
        <dbReference type="ChEBI" id="CHEBI:18420"/>
    </cofactor>
</comment>
<dbReference type="SFLD" id="SFLDG01129">
    <property type="entry name" value="C1.5:_HAD__Beta-PGM__Phosphata"/>
    <property type="match status" value="1"/>
</dbReference>
<keyword evidence="15" id="KW-1185">Reference proteome</keyword>
<dbReference type="GO" id="GO:0005829">
    <property type="term" value="C:cytosol"/>
    <property type="evidence" value="ECO:0007669"/>
    <property type="project" value="TreeGrafter"/>
</dbReference>
<comment type="catalytic activity">
    <reaction evidence="1 13">
        <text>2-phosphoglycolate + H2O = glycolate + phosphate</text>
        <dbReference type="Rhea" id="RHEA:14369"/>
        <dbReference type="ChEBI" id="CHEBI:15377"/>
        <dbReference type="ChEBI" id="CHEBI:29805"/>
        <dbReference type="ChEBI" id="CHEBI:43474"/>
        <dbReference type="ChEBI" id="CHEBI:58033"/>
        <dbReference type="EC" id="3.1.3.18"/>
    </reaction>
</comment>
<dbReference type="EC" id="3.1.3.18" evidence="6 13"/>
<evidence type="ECO:0000256" key="6">
    <source>
        <dbReference type="ARBA" id="ARBA00013078"/>
    </source>
</evidence>
<comment type="function">
    <text evidence="12 13">Specifically catalyzes the dephosphorylation of 2-phosphoglycolate. Is involved in the dissimilation of the intracellular 2-phosphoglycolate formed during the DNA repair of 3'-phosphoglycolate ends, a major class of DNA lesions induced by oxidative stress.</text>
</comment>
<dbReference type="GO" id="GO:0006281">
    <property type="term" value="P:DNA repair"/>
    <property type="evidence" value="ECO:0007669"/>
    <property type="project" value="TreeGrafter"/>
</dbReference>
<dbReference type="InterPro" id="IPR023214">
    <property type="entry name" value="HAD_sf"/>
</dbReference>
<dbReference type="InterPro" id="IPR050155">
    <property type="entry name" value="HAD-like_hydrolase_sf"/>
</dbReference>
<dbReference type="InterPro" id="IPR037512">
    <property type="entry name" value="PGPase_prok"/>
</dbReference>
<dbReference type="eggNOG" id="COG0546">
    <property type="taxonomic scope" value="Bacteria"/>
</dbReference>
<evidence type="ECO:0000256" key="10">
    <source>
        <dbReference type="ARBA" id="ARBA00022842"/>
    </source>
</evidence>
<keyword evidence="8 13" id="KW-0479">Metal-binding</keyword>
<evidence type="ECO:0000256" key="8">
    <source>
        <dbReference type="ARBA" id="ARBA00022723"/>
    </source>
</evidence>
<dbReference type="PANTHER" id="PTHR43434">
    <property type="entry name" value="PHOSPHOGLYCOLATE PHOSPHATASE"/>
    <property type="match status" value="1"/>
</dbReference>
<dbReference type="SUPFAM" id="SSF56784">
    <property type="entry name" value="HAD-like"/>
    <property type="match status" value="1"/>
</dbReference>
<organism evidence="14 15">
    <name type="scientific">Lautropia mirabilis ATCC 51599</name>
    <dbReference type="NCBI Taxonomy" id="887898"/>
    <lineage>
        <taxon>Bacteria</taxon>
        <taxon>Pseudomonadati</taxon>
        <taxon>Pseudomonadota</taxon>
        <taxon>Betaproteobacteria</taxon>
        <taxon>Burkholderiales</taxon>
        <taxon>Burkholderiaceae</taxon>
        <taxon>Lautropia</taxon>
    </lineage>
</organism>
<comment type="pathway">
    <text evidence="3 13">Organic acid metabolism; glycolate biosynthesis; glycolate from 2-phosphoglycolate: step 1/1.</text>
</comment>
<evidence type="ECO:0000313" key="15">
    <source>
        <dbReference type="Proteomes" id="UP000011021"/>
    </source>
</evidence>
<reference evidence="14 15" key="1">
    <citation type="submission" date="2010-12" db="EMBL/GenBank/DDBJ databases">
        <authorList>
            <person name="Muzny D."/>
            <person name="Qin X."/>
            <person name="Deng J."/>
            <person name="Jiang H."/>
            <person name="Liu Y."/>
            <person name="Qu J."/>
            <person name="Song X.-Z."/>
            <person name="Zhang L."/>
            <person name="Thornton R."/>
            <person name="Coyle M."/>
            <person name="Francisco L."/>
            <person name="Jackson L."/>
            <person name="Javaid M."/>
            <person name="Korchina V."/>
            <person name="Kovar C."/>
            <person name="Mata R."/>
            <person name="Mathew T."/>
            <person name="Ngo R."/>
            <person name="Nguyen L."/>
            <person name="Nguyen N."/>
            <person name="Okwuonu G."/>
            <person name="Ongeri F."/>
            <person name="Pham C."/>
            <person name="Simmons D."/>
            <person name="Wilczek-Boney K."/>
            <person name="Hale W."/>
            <person name="Jakkamsetti A."/>
            <person name="Pham P."/>
            <person name="Ruth R."/>
            <person name="San Lucas F."/>
            <person name="Warren J."/>
            <person name="Zhang J."/>
            <person name="Zhao Z."/>
            <person name="Zhou C."/>
            <person name="Zhu D."/>
            <person name="Lee S."/>
            <person name="Bess C."/>
            <person name="Blankenburg K."/>
            <person name="Forbes L."/>
            <person name="Fu Q."/>
            <person name="Gubbala S."/>
            <person name="Hirani K."/>
            <person name="Jayaseelan J.C."/>
            <person name="Lara F."/>
            <person name="Munidasa M."/>
            <person name="Palculict T."/>
            <person name="Patil S."/>
            <person name="Pu L.-L."/>
            <person name="Saada N."/>
            <person name="Tang L."/>
            <person name="Weissenberger G."/>
            <person name="Zhu Y."/>
            <person name="Hemphill L."/>
            <person name="Shang Y."/>
            <person name="Youmans B."/>
            <person name="Ayvaz T."/>
            <person name="Ross M."/>
            <person name="Santibanez J."/>
            <person name="Aqrawi P."/>
            <person name="Gross S."/>
            <person name="Joshi V."/>
            <person name="Fowler G."/>
            <person name="Nazareth L."/>
            <person name="Reid J."/>
            <person name="Worley K."/>
            <person name="Petrosino J."/>
            <person name="Highlander S."/>
            <person name="Gibbs R."/>
        </authorList>
    </citation>
    <scope>NUCLEOTIDE SEQUENCE [LARGE SCALE GENOMIC DNA]</scope>
    <source>
        <strain evidence="14 15">ATCC 51599</strain>
    </source>
</reference>
<keyword evidence="11 13" id="KW-0119">Carbohydrate metabolism</keyword>
<evidence type="ECO:0000256" key="3">
    <source>
        <dbReference type="ARBA" id="ARBA00004818"/>
    </source>
</evidence>
<dbReference type="FunFam" id="3.40.50.1000:FF:000022">
    <property type="entry name" value="Phosphoglycolate phosphatase"/>
    <property type="match status" value="1"/>
</dbReference>
<evidence type="ECO:0000256" key="5">
    <source>
        <dbReference type="ARBA" id="ARBA00011233"/>
    </source>
</evidence>
<dbReference type="EMBL" id="AEQP01000024">
    <property type="protein sequence ID" value="EFV93754.1"/>
    <property type="molecule type" value="Genomic_DNA"/>
</dbReference>
<keyword evidence="9 13" id="KW-0378">Hydrolase</keyword>
<comment type="caution">
    <text evidence="14">The sequence shown here is derived from an EMBL/GenBank/DDBJ whole genome shotgun (WGS) entry which is preliminary data.</text>
</comment>
<evidence type="ECO:0000256" key="12">
    <source>
        <dbReference type="ARBA" id="ARBA00059247"/>
    </source>
</evidence>
<dbReference type="HOGENOM" id="CLU_045011_19_1_4"/>
<evidence type="ECO:0000256" key="4">
    <source>
        <dbReference type="ARBA" id="ARBA00006171"/>
    </source>
</evidence>
<dbReference type="GO" id="GO:0046295">
    <property type="term" value="P:glycolate biosynthetic process"/>
    <property type="evidence" value="ECO:0007669"/>
    <property type="project" value="UniProtKB-UniRule"/>
</dbReference>
<feature type="active site" description="Nucleophile" evidence="13">
    <location>
        <position position="29"/>
    </location>
</feature>
<dbReference type="NCBIfam" id="TIGR01449">
    <property type="entry name" value="PGP_bact"/>
    <property type="match status" value="1"/>
</dbReference>
<evidence type="ECO:0000313" key="14">
    <source>
        <dbReference type="EMBL" id="EFV93754.1"/>
    </source>
</evidence>
<gene>
    <name evidence="14" type="primary">gph</name>
    <name evidence="14" type="ORF">HMPREF0551_2650</name>
</gene>
<feature type="binding site" evidence="13">
    <location>
        <position position="31"/>
    </location>
    <ligand>
        <name>Mg(2+)</name>
        <dbReference type="ChEBI" id="CHEBI:18420"/>
    </ligand>
</feature>
<evidence type="ECO:0000256" key="1">
    <source>
        <dbReference type="ARBA" id="ARBA00000830"/>
    </source>
</evidence>
<proteinExistence type="inferred from homology"/>
<dbReference type="NCBIfam" id="TIGR01549">
    <property type="entry name" value="HAD-SF-IA-v1"/>
    <property type="match status" value="1"/>
</dbReference>